<name>A0ACC1L589_9FUNG</name>
<dbReference type="Proteomes" id="UP001140096">
    <property type="component" value="Unassembled WGS sequence"/>
</dbReference>
<comment type="caution">
    <text evidence="1">The sequence shown here is derived from an EMBL/GenBank/DDBJ whole genome shotgun (WGS) entry which is preliminary data.</text>
</comment>
<dbReference type="EMBL" id="JANBUP010002342">
    <property type="protein sequence ID" value="KAJ2800771.1"/>
    <property type="molecule type" value="Genomic_DNA"/>
</dbReference>
<protein>
    <submittedName>
        <fullName evidence="1">Uncharacterized protein</fullName>
    </submittedName>
</protein>
<accession>A0ACC1L589</accession>
<sequence length="610" mass="67117">MEVIIRVDEVGVDIRTMRRFRMRLRAIWMQLRNHLRARRGAAPVDTPTDSAPMSPRPSADSQRSMPEPTCKSGDSTTASTGSSSSSALSKRIQLYARGVHVQLFAVSPKKPEVKGEESLWFDVNATDHDDDETSAQANGAATATKPPADGSSGEEHVLDSEAQEIAAKLAKRLSTLLRTYAYFASLFAHWVDLSVADVSLMLVHSSDMARAGRGITLHISTLLMWAESARESHGRNGAGAGWIPTDIKNSLLGIVDWLLRMLKLRRNDDLHTSTRTLEVSGIRLFPGIDGAQQHMNSRWELVKMLVVQDMMPPRNSRDSDKPHSRGPVVNCQRCTIRNDVITTFWGLPKKVDQSIELGQTHIRAGTVEALLDEIAIMFIAPATRTSDLSIHGLRALNSHLASVLRQYNSRGASPGDVLSNSAESTPPQDRATPGIESDKQEGAAEAKEQVHRMLFQLHEILSRLRLEHVGFALRVADLVFDLPLTCKPGSLIVKAPGMLRWRQRNIEVEAGYMWNAISSGPESTVSEVQLDTEKESDSSDDGEKGGLHYSWPGGVDDMFAREFEGQTSRRSKDSTAFVRLATGHCQATALRTPSMTPDPRAEELLPDSPG</sequence>
<organism evidence="1 2">
    <name type="scientific">Coemansia furcata</name>
    <dbReference type="NCBI Taxonomy" id="417177"/>
    <lineage>
        <taxon>Eukaryota</taxon>
        <taxon>Fungi</taxon>
        <taxon>Fungi incertae sedis</taxon>
        <taxon>Zoopagomycota</taxon>
        <taxon>Kickxellomycotina</taxon>
        <taxon>Kickxellomycetes</taxon>
        <taxon>Kickxellales</taxon>
        <taxon>Kickxellaceae</taxon>
        <taxon>Coemansia</taxon>
    </lineage>
</organism>
<evidence type="ECO:0000313" key="2">
    <source>
        <dbReference type="Proteomes" id="UP001140096"/>
    </source>
</evidence>
<evidence type="ECO:0000313" key="1">
    <source>
        <dbReference type="EMBL" id="KAJ2800771.1"/>
    </source>
</evidence>
<reference evidence="1" key="1">
    <citation type="submission" date="2022-07" db="EMBL/GenBank/DDBJ databases">
        <title>Phylogenomic reconstructions and comparative analyses of Kickxellomycotina fungi.</title>
        <authorList>
            <person name="Reynolds N.K."/>
            <person name="Stajich J.E."/>
            <person name="Barry K."/>
            <person name="Grigoriev I.V."/>
            <person name="Crous P."/>
            <person name="Smith M.E."/>
        </authorList>
    </citation>
    <scope>NUCLEOTIDE SEQUENCE</scope>
    <source>
        <strain evidence="1">CBS 102833</strain>
    </source>
</reference>
<proteinExistence type="predicted"/>
<keyword evidence="2" id="KW-1185">Reference proteome</keyword>
<gene>
    <name evidence="1" type="ORF">H4S07_005099</name>
</gene>
<feature type="non-terminal residue" evidence="1">
    <location>
        <position position="610"/>
    </location>
</feature>